<dbReference type="InParanoid" id="A0A2P5C1V6"/>
<gene>
    <name evidence="1" type="ORF">TorRG33x02_300470</name>
</gene>
<keyword evidence="2" id="KW-1185">Reference proteome</keyword>
<dbReference type="Proteomes" id="UP000237000">
    <property type="component" value="Unassembled WGS sequence"/>
</dbReference>
<evidence type="ECO:0000313" key="1">
    <source>
        <dbReference type="EMBL" id="PON55038.1"/>
    </source>
</evidence>
<proteinExistence type="predicted"/>
<name>A0A2P5C1V6_TREOI</name>
<dbReference type="AlphaFoldDB" id="A0A2P5C1V6"/>
<evidence type="ECO:0000313" key="2">
    <source>
        <dbReference type="Proteomes" id="UP000237000"/>
    </source>
</evidence>
<dbReference type="EMBL" id="JXTC01000424">
    <property type="protein sequence ID" value="PON55038.1"/>
    <property type="molecule type" value="Genomic_DNA"/>
</dbReference>
<protein>
    <submittedName>
        <fullName evidence="1">Uncharacterized protein</fullName>
    </submittedName>
</protein>
<sequence length="162" mass="17603">MFLVGWWEERRSCFKACSFSVSPCNGFLVITEMPNDGLWGSADLSITPVISSEGRKVSLYGPWLKHGSKTEHYFAKIDEGDKLTMEGITHPVSVKESVTGGCSVAASVDLTIPENETTAAVRRRSATTVLNRVNREDHDIVSTPETHIPHVGKVATTDGASP</sequence>
<organism evidence="1 2">
    <name type="scientific">Trema orientale</name>
    <name type="common">Charcoal tree</name>
    <name type="synonym">Celtis orientalis</name>
    <dbReference type="NCBI Taxonomy" id="63057"/>
    <lineage>
        <taxon>Eukaryota</taxon>
        <taxon>Viridiplantae</taxon>
        <taxon>Streptophyta</taxon>
        <taxon>Embryophyta</taxon>
        <taxon>Tracheophyta</taxon>
        <taxon>Spermatophyta</taxon>
        <taxon>Magnoliopsida</taxon>
        <taxon>eudicotyledons</taxon>
        <taxon>Gunneridae</taxon>
        <taxon>Pentapetalae</taxon>
        <taxon>rosids</taxon>
        <taxon>fabids</taxon>
        <taxon>Rosales</taxon>
        <taxon>Cannabaceae</taxon>
        <taxon>Trema</taxon>
    </lineage>
</organism>
<accession>A0A2P5C1V6</accession>
<reference evidence="2" key="1">
    <citation type="submission" date="2016-06" db="EMBL/GenBank/DDBJ databases">
        <title>Parallel loss of symbiosis genes in relatives of nitrogen-fixing non-legume Parasponia.</title>
        <authorList>
            <person name="Van Velzen R."/>
            <person name="Holmer R."/>
            <person name="Bu F."/>
            <person name="Rutten L."/>
            <person name="Van Zeijl A."/>
            <person name="Liu W."/>
            <person name="Santuari L."/>
            <person name="Cao Q."/>
            <person name="Sharma T."/>
            <person name="Shen D."/>
            <person name="Roswanjaya Y."/>
            <person name="Wardhani T."/>
            <person name="Kalhor M.S."/>
            <person name="Jansen J."/>
            <person name="Van den Hoogen J."/>
            <person name="Gungor B."/>
            <person name="Hartog M."/>
            <person name="Hontelez J."/>
            <person name="Verver J."/>
            <person name="Yang W.-C."/>
            <person name="Schijlen E."/>
            <person name="Repin R."/>
            <person name="Schilthuizen M."/>
            <person name="Schranz E."/>
            <person name="Heidstra R."/>
            <person name="Miyata K."/>
            <person name="Fedorova E."/>
            <person name="Kohlen W."/>
            <person name="Bisseling T."/>
            <person name="Smit S."/>
            <person name="Geurts R."/>
        </authorList>
    </citation>
    <scope>NUCLEOTIDE SEQUENCE [LARGE SCALE GENOMIC DNA]</scope>
    <source>
        <strain evidence="2">cv. RG33-2</strain>
    </source>
</reference>
<comment type="caution">
    <text evidence="1">The sequence shown here is derived from an EMBL/GenBank/DDBJ whole genome shotgun (WGS) entry which is preliminary data.</text>
</comment>